<evidence type="ECO:0000259" key="2">
    <source>
        <dbReference type="Pfam" id="PF04355"/>
    </source>
</evidence>
<accession>A0A9Q9JIL7</accession>
<feature type="chain" id="PRO_5040509265" evidence="1">
    <location>
        <begin position="20"/>
        <end position="99"/>
    </location>
</feature>
<dbReference type="GO" id="GO:0019867">
    <property type="term" value="C:outer membrane"/>
    <property type="evidence" value="ECO:0007669"/>
    <property type="project" value="InterPro"/>
</dbReference>
<dbReference type="AlphaFoldDB" id="A0A9Q9JIL7"/>
<organism evidence="3 4">
    <name type="scientific">Raoultella ornithinolytica</name>
    <name type="common">Klebsiella ornithinolytica</name>
    <dbReference type="NCBI Taxonomy" id="54291"/>
    <lineage>
        <taxon>Bacteria</taxon>
        <taxon>Pseudomonadati</taxon>
        <taxon>Pseudomonadota</taxon>
        <taxon>Gammaproteobacteria</taxon>
        <taxon>Enterobacterales</taxon>
        <taxon>Enterobacteriaceae</taxon>
        <taxon>Klebsiella/Raoultella group</taxon>
        <taxon>Raoultella</taxon>
    </lineage>
</organism>
<dbReference type="EMBL" id="CP104450">
    <property type="protein sequence ID" value="UXE39615.1"/>
    <property type="molecule type" value="Genomic_DNA"/>
</dbReference>
<dbReference type="RefSeq" id="WP_260990606.1">
    <property type="nucleotide sequence ID" value="NZ_CP104450.1"/>
</dbReference>
<evidence type="ECO:0000313" key="3">
    <source>
        <dbReference type="EMBL" id="UXE39615.1"/>
    </source>
</evidence>
<gene>
    <name evidence="3" type="primary">bamE</name>
    <name evidence="3" type="ORF">N2J37_07715</name>
</gene>
<dbReference type="Pfam" id="PF04355">
    <property type="entry name" value="BamE"/>
    <property type="match status" value="1"/>
</dbReference>
<feature type="domain" description="Outer membrane protein assembly factor BamE" evidence="2">
    <location>
        <begin position="20"/>
        <end position="91"/>
    </location>
</feature>
<keyword evidence="1" id="KW-0732">Signal</keyword>
<feature type="signal peptide" evidence="1">
    <location>
        <begin position="1"/>
        <end position="19"/>
    </location>
</feature>
<reference evidence="3" key="1">
    <citation type="submission" date="2022-09" db="EMBL/GenBank/DDBJ databases">
        <title>Multidrug resistance Raoultella ornithinolytica Strain MQB_Silv_108.</title>
        <authorList>
            <person name="Quintela-Baluja M."/>
        </authorList>
    </citation>
    <scope>NUCLEOTIDE SEQUENCE</scope>
    <source>
        <strain evidence="3">MQB_Silv_108</strain>
    </source>
</reference>
<evidence type="ECO:0000313" key="4">
    <source>
        <dbReference type="Proteomes" id="UP001064206"/>
    </source>
</evidence>
<dbReference type="InterPro" id="IPR007450">
    <property type="entry name" value="BamE_dom"/>
</dbReference>
<dbReference type="Proteomes" id="UP001064206">
    <property type="component" value="Chromosome"/>
</dbReference>
<evidence type="ECO:0000256" key="1">
    <source>
        <dbReference type="SAM" id="SignalP"/>
    </source>
</evidence>
<sequence length="99" mass="10534">MKKLFIALGLLLLTGCATVGNEFSDADVASIQKGVTTKQSVLTTFGKPYSVTSDSDGNTIYTWTYAHTVAFGVPQGKSLIVKINKDGVVDSYVVSKTQP</sequence>
<proteinExistence type="predicted"/>
<dbReference type="PROSITE" id="PS51257">
    <property type="entry name" value="PROKAR_LIPOPROTEIN"/>
    <property type="match status" value="1"/>
</dbReference>
<protein>
    <submittedName>
        <fullName evidence="3">Outer membrane protein assembly factor BamE</fullName>
    </submittedName>
</protein>
<name>A0A9Q9JIL7_RAOOR</name>